<name>A0A5J4VCS1_9EUKA</name>
<dbReference type="EMBL" id="SNRW01008013">
    <property type="protein sequence ID" value="KAA6380252.1"/>
    <property type="molecule type" value="Genomic_DNA"/>
</dbReference>
<dbReference type="AlphaFoldDB" id="A0A5J4VCS1"/>
<evidence type="ECO:0000313" key="1">
    <source>
        <dbReference type="EMBL" id="KAA6380252.1"/>
    </source>
</evidence>
<reference evidence="1 2" key="1">
    <citation type="submission" date="2019-03" db="EMBL/GenBank/DDBJ databases">
        <title>Single cell metagenomics reveals metabolic interactions within the superorganism composed of flagellate Streblomastix strix and complex community of Bacteroidetes bacteria on its surface.</title>
        <authorList>
            <person name="Treitli S.C."/>
            <person name="Kolisko M."/>
            <person name="Husnik F."/>
            <person name="Keeling P."/>
            <person name="Hampl V."/>
        </authorList>
    </citation>
    <scope>NUCLEOTIDE SEQUENCE [LARGE SCALE GENOMIC DNA]</scope>
    <source>
        <strain evidence="1">ST1C</strain>
    </source>
</reference>
<organism evidence="1 2">
    <name type="scientific">Streblomastix strix</name>
    <dbReference type="NCBI Taxonomy" id="222440"/>
    <lineage>
        <taxon>Eukaryota</taxon>
        <taxon>Metamonada</taxon>
        <taxon>Preaxostyla</taxon>
        <taxon>Oxymonadida</taxon>
        <taxon>Streblomastigidae</taxon>
        <taxon>Streblomastix</taxon>
    </lineage>
</organism>
<sequence length="94" mass="11174">MDMYSEGNEYKNVRGKKIENDTSIERLVQRNIQEQKREVKITSRADTQIKLPQTLDKRCVSVSNRPRQREDTNIEDKITGRDNEINRIVIRELK</sequence>
<protein>
    <submittedName>
        <fullName evidence="1">Uncharacterized protein</fullName>
    </submittedName>
</protein>
<dbReference type="Proteomes" id="UP000324800">
    <property type="component" value="Unassembled WGS sequence"/>
</dbReference>
<evidence type="ECO:0000313" key="2">
    <source>
        <dbReference type="Proteomes" id="UP000324800"/>
    </source>
</evidence>
<accession>A0A5J4VCS1</accession>
<gene>
    <name evidence="1" type="ORF">EZS28_024222</name>
</gene>
<comment type="caution">
    <text evidence="1">The sequence shown here is derived from an EMBL/GenBank/DDBJ whole genome shotgun (WGS) entry which is preliminary data.</text>
</comment>
<proteinExistence type="predicted"/>